<dbReference type="InterPro" id="IPR042060">
    <property type="entry name" value="PLAT_polycystin1"/>
</dbReference>
<keyword evidence="11" id="KW-0968">Cytoplasmic vesicle</keyword>
<feature type="transmembrane region" description="Helical" evidence="19">
    <location>
        <begin position="1289"/>
        <end position="1311"/>
    </location>
</feature>
<dbReference type="CTD" id="10343"/>
<dbReference type="RefSeq" id="XP_012881169.1">
    <property type="nucleotide sequence ID" value="XM_013025715.1"/>
</dbReference>
<keyword evidence="5 19" id="KW-0812">Transmembrane</keyword>
<dbReference type="Gene3D" id="2.60.60.20">
    <property type="entry name" value="PLAT/LH2 domain"/>
    <property type="match status" value="1"/>
</dbReference>
<dbReference type="Pfam" id="PF02010">
    <property type="entry name" value="REJ"/>
    <property type="match status" value="1"/>
</dbReference>
<keyword evidence="8 19" id="KW-0472">Membrane</keyword>
<dbReference type="FunCoup" id="A0A1S3FYQ6">
    <property type="interactions" value="227"/>
</dbReference>
<accession>A0A1S3FYQ6</accession>
<dbReference type="GeneID" id="105992706"/>
<dbReference type="CDD" id="cd01752">
    <property type="entry name" value="PLAT_polycystin"/>
    <property type="match status" value="1"/>
</dbReference>
<evidence type="ECO:0000256" key="4">
    <source>
        <dbReference type="ARBA" id="ARBA00022475"/>
    </source>
</evidence>
<dbReference type="Proteomes" id="UP000081671">
    <property type="component" value="Unplaced"/>
</dbReference>
<evidence type="ECO:0000256" key="13">
    <source>
        <dbReference type="ARBA" id="ARBA00060440"/>
    </source>
</evidence>
<feature type="region of interest" description="Disordered" evidence="18">
    <location>
        <begin position="1"/>
        <end position="24"/>
    </location>
</feature>
<evidence type="ECO:0000256" key="18">
    <source>
        <dbReference type="SAM" id="MobiDB-lite"/>
    </source>
</evidence>
<dbReference type="Pfam" id="PF01477">
    <property type="entry name" value="PLAT"/>
    <property type="match status" value="1"/>
</dbReference>
<dbReference type="OrthoDB" id="2121937at2759"/>
<reference evidence="23" key="1">
    <citation type="submission" date="2025-08" db="UniProtKB">
        <authorList>
            <consortium name="RefSeq"/>
        </authorList>
    </citation>
    <scope>IDENTIFICATION</scope>
    <source>
        <tissue evidence="23">Kidney</tissue>
    </source>
</reference>
<gene>
    <name evidence="23" type="primary">Pkdrej</name>
</gene>
<evidence type="ECO:0000256" key="10">
    <source>
        <dbReference type="ARBA" id="ARBA00023242"/>
    </source>
</evidence>
<dbReference type="GO" id="GO:0005262">
    <property type="term" value="F:calcium channel activity"/>
    <property type="evidence" value="ECO:0007669"/>
    <property type="project" value="TreeGrafter"/>
</dbReference>
<feature type="transmembrane region" description="Helical" evidence="19">
    <location>
        <begin position="1817"/>
        <end position="1837"/>
    </location>
</feature>
<feature type="transmembrane region" description="Helical" evidence="19">
    <location>
        <begin position="1936"/>
        <end position="1963"/>
    </location>
</feature>
<evidence type="ECO:0000256" key="1">
    <source>
        <dbReference type="ARBA" id="ARBA00004123"/>
    </source>
</evidence>
<feature type="transmembrane region" description="Helical" evidence="19">
    <location>
        <begin position="1046"/>
        <end position="1066"/>
    </location>
</feature>
<evidence type="ECO:0000313" key="22">
    <source>
        <dbReference type="Proteomes" id="UP000081671"/>
    </source>
</evidence>
<feature type="transmembrane region" description="Helical" evidence="19">
    <location>
        <begin position="1462"/>
        <end position="1484"/>
    </location>
</feature>
<dbReference type="FunFam" id="1.10.287.70:FF:000141">
    <property type="entry name" value="Polycystin family receptor for egg jelly"/>
    <property type="match status" value="1"/>
</dbReference>
<dbReference type="GO" id="GO:0005634">
    <property type="term" value="C:nucleus"/>
    <property type="evidence" value="ECO:0007669"/>
    <property type="project" value="UniProtKB-SubCell"/>
</dbReference>
<feature type="transmembrane region" description="Helical" evidence="19">
    <location>
        <begin position="1890"/>
        <end position="1915"/>
    </location>
</feature>
<keyword evidence="4" id="KW-1003">Cell membrane</keyword>
<evidence type="ECO:0000256" key="19">
    <source>
        <dbReference type="SAM" id="Phobius"/>
    </source>
</evidence>
<feature type="transmembrane region" description="Helical" evidence="19">
    <location>
        <begin position="1251"/>
        <end position="1269"/>
    </location>
</feature>
<feature type="domain" description="PLAT" evidence="20">
    <location>
        <begin position="1091"/>
        <end position="1208"/>
    </location>
</feature>
<evidence type="ECO:0000256" key="8">
    <source>
        <dbReference type="ARBA" id="ARBA00023136"/>
    </source>
</evidence>
<dbReference type="FunFam" id="2.60.60.20:FF:000016">
    <property type="entry name" value="Polycystin family receptor for egg jelly"/>
    <property type="match status" value="1"/>
</dbReference>
<evidence type="ECO:0000256" key="9">
    <source>
        <dbReference type="ARBA" id="ARBA00023180"/>
    </source>
</evidence>
<evidence type="ECO:0000256" key="7">
    <source>
        <dbReference type="ARBA" id="ARBA00022989"/>
    </source>
</evidence>
<dbReference type="SMART" id="SM00308">
    <property type="entry name" value="LH2"/>
    <property type="match status" value="1"/>
</dbReference>
<evidence type="ECO:0000256" key="15">
    <source>
        <dbReference type="ARBA" id="ARBA00077182"/>
    </source>
</evidence>
<dbReference type="InterPro" id="IPR014010">
    <property type="entry name" value="REJ_dom"/>
</dbReference>
<feature type="transmembrane region" description="Helical" evidence="19">
    <location>
        <begin position="1559"/>
        <end position="1583"/>
    </location>
</feature>
<evidence type="ECO:0000259" key="21">
    <source>
        <dbReference type="PROSITE" id="PS51111"/>
    </source>
</evidence>
<proteinExistence type="inferred from homology"/>
<keyword evidence="23" id="KW-0675">Receptor</keyword>
<comment type="similarity">
    <text evidence="3">Belongs to the polycystin family.</text>
</comment>
<dbReference type="GO" id="GO:0002080">
    <property type="term" value="C:acrosomal membrane"/>
    <property type="evidence" value="ECO:0007669"/>
    <property type="project" value="UniProtKB-SubCell"/>
</dbReference>
<evidence type="ECO:0000256" key="12">
    <source>
        <dbReference type="ARBA" id="ARBA00057509"/>
    </source>
</evidence>
<dbReference type="InterPro" id="IPR036392">
    <property type="entry name" value="PLAT/LH2_dom_sf"/>
</dbReference>
<keyword evidence="10" id="KW-0539">Nucleus</keyword>
<sequence length="2105" mass="240057">MRGAWRPAAPTSPGSPHTAKQGRSPTLQGGCLRIADCCTVFNLQNQFIQIRPCTQCPPAALAGQAPGAPVSCQSNLCKVRVRINKHIPGRSVEQSREAPIDLNSTVQVYCPDYTTFHQYWQIFSVPSVQDQPDWDQPIHNPYLDQARGSDFLHIPGSYLPWGVYVFNVTVEILAKEDHKRTTVTGSDSIYISLLRRDLKAVLLGDANLTVQFSDKVVLDGTKSSDPDSRRPIDPQHFSWYCTTHLGNYAGGQVAVTAKGVCHPEQASLKWPWASGRVLTLSPETLKGDAVYHFRMVIRKGDRRAFSDKTIRVLRGPTPTAHISCLENCDNTLVLSDRFSLFVNCTTCWSLDVYTWSILSSSGDEIPFDWMGQTVTGRNNVYLSIKTFAFGNFLEATFWVSLSLASWSGATLDLKHSFLIHHGPQFGECKINPTRGLAMVTKFVVECSNIKTKHTPLTYKIIVSDLDGVAEISSVRENTLGAILYWGTEPVTPPSYLPMGMLANNFTIKIFARVYDNLHTFSQMTLYATVRGPLDKFSPKTVLNQLLNITRGPTSLLSSLLQKQNWLPAGYLMYAAASVLNNMRKEATLKESKADLRAHLINQSFELPTSTLDEINQVVVLFTKLTRRASEFTRGAQDRALERVGQASQALQEYQRKAKHFHSEQIEILSTGVVTSLSNILQQMNRFEVVEDPFYVLESLSDLILATKVPGNETTTLKTSSFNLYLAKVEKQDVTRAFRNEKHCPHCLHATLNVSRIPSLPAKAPISIMFFEFAEDPFPWLSSPGNISTEVAGFRMTGSMKNGSVLEVTPDVAEVFLLRKNLASATFNLTMGPSNEIDGVSRVTTGAFSFAVDSREVKEVLVHIVTEVTLLFHVLVYAGSQLAPTHLAATFLVPPDMPPVIKQHDLFDPTCAVKEARVICLSPSLLQLLAQYSRSPNYTISLLLKAPRFVLEPSNQLVRMSVFTVRCLNMDGIQEWREGACVIGEKTTWDKVHCVCRSLGRSRRQLGSIKLVYRHLHTHYVTANVIVAPNPVDLRLIVIRNLNQNPVTLLVVLFIMLVYIVLAFWALHRDAMDQFLRDHVIILPDNDPYDNICYLVTVFTGSRCGSGTRADVFVQLRGTESTSDVHCLSHPYFTTLYAGSINTFLLTTKSDLGDIHSIRVWHNNEGKAPSWYLSRIKVENVFSRHIWLFMCRVWLSVDTTLDQTFHVIRPDEPLSRLDFFLIDVNRKLGRNHMWFSVFAGIVAKPFNRLQRLSCCLAMLLSSLLCNIMFFNLNKQEHAEMPERRYIRSMMIGIESVLITIPVQLLITFFFTYSQRSPQVRLEEVAPQKQPFLTMREGEHWREHLDKWHTHETTKTQAGESWRRSSRLSKDSLKEVLETKPWRNRAEAQDSLDESDSFEEDSRGALSRKRSLPEDMKFEKKPRIVLPWWCVYVAWFLVFLTSGVSSFFIVFYGLTYGYNKSIEWLFASVCSFCQSIFLVQPMKILLMSGFRTNRLKYSKNLSWSSKYRYTEILLQQVQLSSEEMEQLHQRITHIRGSRMYQPLTEDEIRIFQRKKRIKRRALLFLSYILTHFIFLALLLLLILLLHHTDSYYYNQFIRTHFSVGLTGVTKLNDIYRWLSSVLLPLLHNEQKPTFLLDSSSKILGLPLMRQVRAKPHHKKCPPAQILVQNGIAGEIHCHPEYGIDTEDTKSYSSYWKGEGDPPTDKNTNGFTYKPPGKKWAYYSYGVFNTYESGGYVFYFFPEKQQFNSSLRLKELQEKNWLDERTWAVMVDLTTFNPDAGLLCSISVVFEVSQLGVVNSSLSVYSFSLADFNIETSAEIYLYMAILIFFLAYVVDEGYVITQERASYIRSVYNLLNFALKCIFTVLIVLFLWKHFLAVSMIRFYLADPENFIPFHAVSEVDHIVRVTLAFLLFLTILKTLRYSRFFYDVRLAQRAVQAALPGLCHMALVVSVYLFVYMAFGYLVFGQHEWNYSNLVHATQTIFSYCVSAFQNTEFSSNRALGVLFLSSFMLVMICILINLFQAVILSAYEEMKQPVYEEPSDEVEAIAYLCGKLRTTFSFLTSPSRAKDEPDFFDDMLYGQPEKNSRRYLGLKTRNINGKKMVYLVV</sequence>
<comment type="function">
    <text evidence="12">Testis-specific protein that controls sperm transport and the timing of zona pellucida-evoked exocytosis of the sperm acrosome.</text>
</comment>
<dbReference type="GO" id="GO:0050982">
    <property type="term" value="P:detection of mechanical stimulus"/>
    <property type="evidence" value="ECO:0007669"/>
    <property type="project" value="TreeGrafter"/>
</dbReference>
<feature type="transmembrane region" description="Helical" evidence="19">
    <location>
        <begin position="1424"/>
        <end position="1450"/>
    </location>
</feature>
<dbReference type="Gene3D" id="1.10.287.70">
    <property type="match status" value="1"/>
</dbReference>
<dbReference type="InterPro" id="IPR002859">
    <property type="entry name" value="PKD/REJ-like"/>
</dbReference>
<evidence type="ECO:0000256" key="17">
    <source>
        <dbReference type="PROSITE-ProRule" id="PRU00152"/>
    </source>
</evidence>
<keyword evidence="22" id="KW-1185">Reference proteome</keyword>
<evidence type="ECO:0000256" key="5">
    <source>
        <dbReference type="ARBA" id="ARBA00022692"/>
    </source>
</evidence>
<dbReference type="InterPro" id="IPR046791">
    <property type="entry name" value="Polycystin_dom"/>
</dbReference>
<feature type="transmembrane region" description="Helical" evidence="19">
    <location>
        <begin position="1849"/>
        <end position="1870"/>
    </location>
</feature>
<evidence type="ECO:0000256" key="2">
    <source>
        <dbReference type="ARBA" id="ARBA00004651"/>
    </source>
</evidence>
<evidence type="ECO:0000259" key="20">
    <source>
        <dbReference type="PROSITE" id="PS50095"/>
    </source>
</evidence>
<keyword evidence="7 19" id="KW-1133">Transmembrane helix</keyword>
<dbReference type="KEGG" id="dord:105992706"/>
<dbReference type="Pfam" id="PF20519">
    <property type="entry name" value="Polycystin_dom"/>
    <property type="match status" value="1"/>
</dbReference>
<dbReference type="Pfam" id="PF08016">
    <property type="entry name" value="PKD_channel"/>
    <property type="match status" value="1"/>
</dbReference>
<dbReference type="PANTHER" id="PTHR10877">
    <property type="entry name" value="POLYCYSTIN FAMILY MEMBER"/>
    <property type="match status" value="1"/>
</dbReference>
<evidence type="ECO:0000256" key="6">
    <source>
        <dbReference type="ARBA" id="ARBA00022729"/>
    </source>
</evidence>
<dbReference type="PROSITE" id="PS51111">
    <property type="entry name" value="REJ"/>
    <property type="match status" value="1"/>
</dbReference>
<evidence type="ECO:0000256" key="3">
    <source>
        <dbReference type="ARBA" id="ARBA00007200"/>
    </source>
</evidence>
<dbReference type="SUPFAM" id="SSF49723">
    <property type="entry name" value="Lipase/lipooxygenase domain (PLAT/LH2 domain)"/>
    <property type="match status" value="1"/>
</dbReference>
<keyword evidence="6" id="KW-0732">Signal</keyword>
<evidence type="ECO:0000313" key="23">
    <source>
        <dbReference type="RefSeq" id="XP_012881169.1"/>
    </source>
</evidence>
<dbReference type="PROSITE" id="PS50095">
    <property type="entry name" value="PLAT"/>
    <property type="match status" value="1"/>
</dbReference>
<dbReference type="InterPro" id="IPR013122">
    <property type="entry name" value="PKD1_2_channel"/>
</dbReference>
<comment type="subcellular location">
    <subcellularLocation>
        <location evidence="2">Cell membrane</location>
        <topology evidence="2">Multi-pass membrane protein</topology>
    </subcellularLocation>
    <subcellularLocation>
        <location evidence="13">Cytoplasmic vesicle</location>
        <location evidence="13">Secretory vesicle</location>
        <location evidence="13">Acrosome membrane</location>
        <topology evidence="13">Multi-pass membrane protein</topology>
    </subcellularLocation>
    <subcellularLocation>
        <location evidence="1">Nucleus</location>
    </subcellularLocation>
</comment>
<dbReference type="PANTHER" id="PTHR10877:SF185">
    <property type="entry name" value="POLYCYSTIN FAMILY RECEPTOR FOR EGG JELLY"/>
    <property type="match status" value="1"/>
</dbReference>
<evidence type="ECO:0000256" key="11">
    <source>
        <dbReference type="ARBA" id="ARBA00023329"/>
    </source>
</evidence>
<dbReference type="InterPro" id="IPR051223">
    <property type="entry name" value="Polycystin"/>
</dbReference>
<feature type="domain" description="REJ" evidence="21">
    <location>
        <begin position="72"/>
        <end position="775"/>
    </location>
</feature>
<dbReference type="GO" id="GO:0005886">
    <property type="term" value="C:plasma membrane"/>
    <property type="evidence" value="ECO:0007669"/>
    <property type="project" value="UniProtKB-SubCell"/>
</dbReference>
<feature type="transmembrane region" description="Helical" evidence="19">
    <location>
        <begin position="1998"/>
        <end position="2024"/>
    </location>
</feature>
<organism evidence="22 23">
    <name type="scientific">Dipodomys ordii</name>
    <name type="common">Ord's kangaroo rat</name>
    <dbReference type="NCBI Taxonomy" id="10020"/>
    <lineage>
        <taxon>Eukaryota</taxon>
        <taxon>Metazoa</taxon>
        <taxon>Chordata</taxon>
        <taxon>Craniata</taxon>
        <taxon>Vertebrata</taxon>
        <taxon>Euteleostomi</taxon>
        <taxon>Mammalia</taxon>
        <taxon>Eutheria</taxon>
        <taxon>Euarchontoglires</taxon>
        <taxon>Glires</taxon>
        <taxon>Rodentia</taxon>
        <taxon>Castorimorpha</taxon>
        <taxon>Heteromyidae</taxon>
        <taxon>Dipodomyinae</taxon>
        <taxon>Dipodomys</taxon>
    </lineage>
</organism>
<evidence type="ECO:0000256" key="16">
    <source>
        <dbReference type="ARBA" id="ARBA00082925"/>
    </source>
</evidence>
<evidence type="ECO:0000256" key="14">
    <source>
        <dbReference type="ARBA" id="ARBA00068425"/>
    </source>
</evidence>
<dbReference type="STRING" id="10020.ENSDORP00000027264"/>
<name>A0A1S3FYQ6_DIPOR</name>
<comment type="caution">
    <text evidence="17">Lacks conserved residue(s) required for the propagation of feature annotation.</text>
</comment>
<protein>
    <recommendedName>
        <fullName evidence="14">Polycystin family receptor for egg jelly</fullName>
    </recommendedName>
    <alternativeName>
        <fullName evidence="15">PKD and REJ homolog</fullName>
    </alternativeName>
    <alternativeName>
        <fullName evidence="16">Polycystic kidney disease and receptor for egg jelly-related protein</fullName>
    </alternativeName>
</protein>
<dbReference type="InParanoid" id="A0A1S3FYQ6"/>
<dbReference type="InterPro" id="IPR001024">
    <property type="entry name" value="PLAT/LH2_dom"/>
</dbReference>
<keyword evidence="9" id="KW-0325">Glycoprotein</keyword>